<dbReference type="Pfam" id="PF13976">
    <property type="entry name" value="gag_pre-integrs"/>
    <property type="match status" value="1"/>
</dbReference>
<evidence type="ECO:0000313" key="5">
    <source>
        <dbReference type="EMBL" id="KAK5819226.1"/>
    </source>
</evidence>
<keyword evidence="1" id="KW-0645">Protease</keyword>
<dbReference type="InterPro" id="IPR036875">
    <property type="entry name" value="Znf_CCHC_sf"/>
</dbReference>
<evidence type="ECO:0000313" key="6">
    <source>
        <dbReference type="Proteomes" id="UP001358586"/>
    </source>
</evidence>
<protein>
    <recommendedName>
        <fullName evidence="7">Retrovirus-related Pol polyprotein from transposon TNT 1-94</fullName>
    </recommendedName>
</protein>
<comment type="caution">
    <text evidence="5">The sequence shown here is derived from an EMBL/GenBank/DDBJ whole genome shotgun (WGS) entry which is preliminary data.</text>
</comment>
<feature type="compositionally biased region" description="Basic and acidic residues" evidence="2">
    <location>
        <begin position="92"/>
        <end position="106"/>
    </location>
</feature>
<dbReference type="EMBL" id="JARKNE010000007">
    <property type="protein sequence ID" value="KAK5819226.1"/>
    <property type="molecule type" value="Genomic_DNA"/>
</dbReference>
<evidence type="ECO:0008006" key="7">
    <source>
        <dbReference type="Google" id="ProtNLM"/>
    </source>
</evidence>
<keyword evidence="6" id="KW-1185">Reference proteome</keyword>
<proteinExistence type="predicted"/>
<feature type="region of interest" description="Disordered" evidence="2">
    <location>
        <begin position="64"/>
        <end position="109"/>
    </location>
</feature>
<feature type="domain" description="GAG-pre-integrase" evidence="3">
    <location>
        <begin position="296"/>
        <end position="361"/>
    </location>
</feature>
<evidence type="ECO:0000259" key="4">
    <source>
        <dbReference type="Pfam" id="PF22936"/>
    </source>
</evidence>
<dbReference type="PANTHER" id="PTHR42648:SF18">
    <property type="entry name" value="RETROTRANSPOSON, UNCLASSIFIED-LIKE PROTEIN"/>
    <property type="match status" value="1"/>
</dbReference>
<evidence type="ECO:0000256" key="2">
    <source>
        <dbReference type="SAM" id="MobiDB-lite"/>
    </source>
</evidence>
<sequence>MAIVNNIRLLGDNFSESRVVEKVITTLPEKFESKISSLEDSRDLSTISLSELVNSLYALEQKRTNRQEEHPEGAFQAKAKEGSGSSQKGKKPWVDRREKSRRDAGKNRFPPCIHCKKTSHLEKNYWHRPDVQCRSCKQLGHVERVCKNNVKAQAQQQMQAKAAEDFQAQEEHVFTASYFATSSKVSCVWLVDSGCTHHMTADERLFKELDRSFASKIRIGNRNLIEAKGKGNVVINTKSGNKVIFDVLFVPDIDQNLLSVGQLVEKGYSLAFKNGSCIVEDSYGQELVTVAMTDRCFMLDVNQLEKKAYTSLVDDAGLWHKRLGHVNYKSLDQLHKLNLVEDMSKVEAKDTVCEVCQLGKQTRLPFPANVAWRARERLELVHSDVCGLMKTFSLNDSMYFVLFIDDLTRFCWVYFL</sequence>
<dbReference type="InterPro" id="IPR054722">
    <property type="entry name" value="PolX-like_BBD"/>
</dbReference>
<dbReference type="InterPro" id="IPR039537">
    <property type="entry name" value="Retrotran_Ty1/copia-like"/>
</dbReference>
<accession>A0ABR0PDD8</accession>
<dbReference type="Pfam" id="PF22936">
    <property type="entry name" value="Pol_BBD"/>
    <property type="match status" value="1"/>
</dbReference>
<gene>
    <name evidence="5" type="ORF">PVK06_024198</name>
</gene>
<evidence type="ECO:0000256" key="1">
    <source>
        <dbReference type="ARBA" id="ARBA00022670"/>
    </source>
</evidence>
<feature type="domain" description="Retrovirus-related Pol polyprotein from transposon TNT 1-94-like beta-barrel" evidence="4">
    <location>
        <begin position="189"/>
        <end position="268"/>
    </location>
</feature>
<dbReference type="InterPro" id="IPR025724">
    <property type="entry name" value="GAG-pre-integrase_dom"/>
</dbReference>
<dbReference type="Proteomes" id="UP001358586">
    <property type="component" value="Chromosome 7"/>
</dbReference>
<keyword evidence="1" id="KW-0378">Hydrolase</keyword>
<dbReference type="PANTHER" id="PTHR42648">
    <property type="entry name" value="TRANSPOSASE, PUTATIVE-RELATED"/>
    <property type="match status" value="1"/>
</dbReference>
<organism evidence="5 6">
    <name type="scientific">Gossypium arboreum</name>
    <name type="common">Tree cotton</name>
    <name type="synonym">Gossypium nanking</name>
    <dbReference type="NCBI Taxonomy" id="29729"/>
    <lineage>
        <taxon>Eukaryota</taxon>
        <taxon>Viridiplantae</taxon>
        <taxon>Streptophyta</taxon>
        <taxon>Embryophyta</taxon>
        <taxon>Tracheophyta</taxon>
        <taxon>Spermatophyta</taxon>
        <taxon>Magnoliopsida</taxon>
        <taxon>eudicotyledons</taxon>
        <taxon>Gunneridae</taxon>
        <taxon>Pentapetalae</taxon>
        <taxon>rosids</taxon>
        <taxon>malvids</taxon>
        <taxon>Malvales</taxon>
        <taxon>Malvaceae</taxon>
        <taxon>Malvoideae</taxon>
        <taxon>Gossypium</taxon>
    </lineage>
</organism>
<dbReference type="SUPFAM" id="SSF57756">
    <property type="entry name" value="Retrovirus zinc finger-like domains"/>
    <property type="match status" value="1"/>
</dbReference>
<evidence type="ECO:0000259" key="3">
    <source>
        <dbReference type="Pfam" id="PF13976"/>
    </source>
</evidence>
<name>A0ABR0PDD8_GOSAR</name>
<dbReference type="Pfam" id="PF14223">
    <property type="entry name" value="Retrotran_gag_2"/>
    <property type="match status" value="1"/>
</dbReference>
<reference evidence="5 6" key="1">
    <citation type="submission" date="2023-03" db="EMBL/GenBank/DDBJ databases">
        <title>WGS of Gossypium arboreum.</title>
        <authorList>
            <person name="Yu D."/>
        </authorList>
    </citation>
    <scope>NUCLEOTIDE SEQUENCE [LARGE SCALE GENOMIC DNA]</scope>
    <source>
        <tissue evidence="5">Leaf</tissue>
    </source>
</reference>